<evidence type="ECO:0000256" key="24">
    <source>
        <dbReference type="ARBA" id="ARBA00044770"/>
    </source>
</evidence>
<organism evidence="31 32">
    <name type="scientific">Acidovorax soli</name>
    <dbReference type="NCBI Taxonomy" id="592050"/>
    <lineage>
        <taxon>Bacteria</taxon>
        <taxon>Pseudomonadati</taxon>
        <taxon>Pseudomonadota</taxon>
        <taxon>Betaproteobacteria</taxon>
        <taxon>Burkholderiales</taxon>
        <taxon>Comamonadaceae</taxon>
        <taxon>Acidovorax</taxon>
    </lineage>
</organism>
<keyword evidence="19 27" id="KW-0472">Membrane</keyword>
<evidence type="ECO:0000256" key="4">
    <source>
        <dbReference type="ARBA" id="ARBA00007739"/>
    </source>
</evidence>
<dbReference type="GeneID" id="34233231"/>
<evidence type="ECO:0000256" key="27">
    <source>
        <dbReference type="SAM" id="Phobius"/>
    </source>
</evidence>
<dbReference type="GO" id="GO:0071555">
    <property type="term" value="P:cell wall organization"/>
    <property type="evidence" value="ECO:0007669"/>
    <property type="project" value="UniProtKB-KW"/>
</dbReference>
<comment type="subcellular location">
    <subcellularLocation>
        <location evidence="1">Cell inner membrane</location>
        <topology evidence="1">Single-pass type II membrane protein</topology>
    </subcellularLocation>
</comment>
<evidence type="ECO:0000259" key="28">
    <source>
        <dbReference type="Pfam" id="PF00905"/>
    </source>
</evidence>
<dbReference type="InterPro" id="IPR036950">
    <property type="entry name" value="PBP_transglycosylase"/>
</dbReference>
<evidence type="ECO:0000256" key="3">
    <source>
        <dbReference type="ARBA" id="ARBA00007090"/>
    </source>
</evidence>
<evidence type="ECO:0000256" key="17">
    <source>
        <dbReference type="ARBA" id="ARBA00022984"/>
    </source>
</evidence>
<evidence type="ECO:0000256" key="1">
    <source>
        <dbReference type="ARBA" id="ARBA00004249"/>
    </source>
</evidence>
<sequence>MARALLSPEFPLMPPSSSVAAPAPSHQKHPILKFLAGFFLGLAVAGSAGGAYVLHMVWQQLPEVDHLADYDPMLPMRIYARDGTLLAEYGEERREFVPIGQIPLQMRQALLAIEDARFYEHGAVDFTGLARAALRNVVSGEHAQGASTITMQVARVFFLSRVKTYSRKLMEVLLAYKLEATYSKDKILELYMNQIYLGERAYGFAAAASVYFDKTLGELTVAEAAVLAGLPKAPSAYNPVVNRERAIIRQQYILQRMHELGYLDAPAYQEARTQALTLRTQYRSIEPAAAFAVEQARKMVLEQYGEEAYALGLDVVTTLSVPAQRAATRALRAGILGAQDARGYAGPEGRIQGAVPSDEPKALRAALAPYRDSGELRAALVHAASEAEGIAAWLRDGTQVRIPRSRLSASARAALKPDAPARRRIAPGAVIRVVADVRERWNLGQLPGMEGALVSMDTETGDILALTGGFDYAFNQFDHAVQAYRQPGSTFKPFIFSAALEKGYAPGTLIDDTQRVVTPAARGRPAWSPRNYGGNYEGFITARRGLVRSKNLVAVNLMDAAGVQYVQEFATRFGFLPERNPPRLPLALGAGAITPLQLTQAYAVFANGGTLVQPRLIHQVSERGGAVLYAANAPSPRATVVSERNAFVLDSMLRDVVQHGTGRRAKALGRPDVAGKTGTSNDARDVWFAGYSSGVASVVWMGYDQPRSLGRHTGGTLALPVWTEYMAEAVQGRTPVSRTLPLDLMRFGEDYVYPEYVFGTCVDDRKAFVQSPFECGPDGRRPRAGNSADMG</sequence>
<dbReference type="PANTHER" id="PTHR32282:SF27">
    <property type="entry name" value="PENICILLIN-BINDING PROTEIN 1A"/>
    <property type="match status" value="1"/>
</dbReference>
<evidence type="ECO:0000313" key="31">
    <source>
        <dbReference type="EMBL" id="SEA08882.1"/>
    </source>
</evidence>
<dbReference type="InterPro" id="IPR012338">
    <property type="entry name" value="Beta-lactam/transpept-like"/>
</dbReference>
<evidence type="ECO:0000256" key="23">
    <source>
        <dbReference type="ARBA" id="ARBA00034000"/>
    </source>
</evidence>
<dbReference type="Proteomes" id="UP000199002">
    <property type="component" value="Unassembled WGS sequence"/>
</dbReference>
<feature type="domain" description="Penicillin-binding protein transpeptidase" evidence="28">
    <location>
        <begin position="451"/>
        <end position="718"/>
    </location>
</feature>
<evidence type="ECO:0000256" key="26">
    <source>
        <dbReference type="ARBA" id="ARBA00060592"/>
    </source>
</evidence>
<evidence type="ECO:0000256" key="5">
    <source>
        <dbReference type="ARBA" id="ARBA00012448"/>
    </source>
</evidence>
<evidence type="ECO:0000256" key="2">
    <source>
        <dbReference type="ARBA" id="ARBA00004752"/>
    </source>
</evidence>
<evidence type="ECO:0000256" key="14">
    <source>
        <dbReference type="ARBA" id="ARBA00022801"/>
    </source>
</evidence>
<dbReference type="AlphaFoldDB" id="A0A1H3YD79"/>
<evidence type="ECO:0000256" key="11">
    <source>
        <dbReference type="ARBA" id="ARBA00022676"/>
    </source>
</evidence>
<dbReference type="GO" id="GO:0009252">
    <property type="term" value="P:peptidoglycan biosynthetic process"/>
    <property type="evidence" value="ECO:0007669"/>
    <property type="project" value="UniProtKB-UniPathway"/>
</dbReference>
<keyword evidence="12" id="KW-0808">Transferase</keyword>
<dbReference type="UniPathway" id="UPA00219"/>
<dbReference type="SUPFAM" id="SSF56601">
    <property type="entry name" value="beta-lactamase/transpeptidase-like"/>
    <property type="match status" value="1"/>
</dbReference>
<dbReference type="Pfam" id="PF00905">
    <property type="entry name" value="Transpeptidase"/>
    <property type="match status" value="1"/>
</dbReference>
<accession>A0A1H3YD79</accession>
<gene>
    <name evidence="31" type="ORF">SAMN05421875_10556</name>
</gene>
<comment type="pathway">
    <text evidence="26">Glycan biosynthesis.</text>
</comment>
<keyword evidence="9" id="KW-0121">Carboxypeptidase</keyword>
<comment type="similarity">
    <text evidence="4">In the N-terminal section; belongs to the glycosyltransferase 51 family.</text>
</comment>
<feature type="transmembrane region" description="Helical" evidence="27">
    <location>
        <begin position="34"/>
        <end position="58"/>
    </location>
</feature>
<dbReference type="InterPro" id="IPR023346">
    <property type="entry name" value="Lysozyme-like_dom_sf"/>
</dbReference>
<keyword evidence="21" id="KW-0511">Multifunctional enzyme</keyword>
<dbReference type="GO" id="GO:0006508">
    <property type="term" value="P:proteolysis"/>
    <property type="evidence" value="ECO:0007669"/>
    <property type="project" value="UniProtKB-KW"/>
</dbReference>
<evidence type="ECO:0000256" key="13">
    <source>
        <dbReference type="ARBA" id="ARBA00022692"/>
    </source>
</evidence>
<dbReference type="GO" id="GO:0008955">
    <property type="term" value="F:peptidoglycan glycosyltransferase activity"/>
    <property type="evidence" value="ECO:0007669"/>
    <property type="project" value="UniProtKB-EC"/>
</dbReference>
<comment type="pathway">
    <text evidence="2">Cell wall biogenesis; peptidoglycan biosynthesis.</text>
</comment>
<proteinExistence type="inferred from homology"/>
<dbReference type="EC" id="3.4.16.4" evidence="5"/>
<keyword evidence="14" id="KW-0378">Hydrolase</keyword>
<keyword evidence="22" id="KW-0961">Cell wall biogenesis/degradation</keyword>
<evidence type="ECO:0000259" key="30">
    <source>
        <dbReference type="Pfam" id="PF17092"/>
    </source>
</evidence>
<keyword evidence="7" id="KW-1003">Cell membrane</keyword>
<dbReference type="STRING" id="592050.SAMN05421875_10556"/>
<evidence type="ECO:0000256" key="25">
    <source>
        <dbReference type="ARBA" id="ARBA00049902"/>
    </source>
</evidence>
<evidence type="ECO:0000256" key="8">
    <source>
        <dbReference type="ARBA" id="ARBA00022519"/>
    </source>
</evidence>
<keyword evidence="32" id="KW-1185">Reference proteome</keyword>
<dbReference type="Gene3D" id="1.10.3810.10">
    <property type="entry name" value="Biosynthetic peptidoglycan transglycosylase-like"/>
    <property type="match status" value="1"/>
</dbReference>
<evidence type="ECO:0000256" key="9">
    <source>
        <dbReference type="ARBA" id="ARBA00022645"/>
    </source>
</evidence>
<dbReference type="SUPFAM" id="SSF53955">
    <property type="entry name" value="Lysozyme-like"/>
    <property type="match status" value="1"/>
</dbReference>
<evidence type="ECO:0000256" key="10">
    <source>
        <dbReference type="ARBA" id="ARBA00022670"/>
    </source>
</evidence>
<evidence type="ECO:0000256" key="21">
    <source>
        <dbReference type="ARBA" id="ARBA00023268"/>
    </source>
</evidence>
<dbReference type="InterPro" id="IPR001264">
    <property type="entry name" value="Glyco_trans_51"/>
</dbReference>
<keyword evidence="17" id="KW-0573">Peptidoglycan synthesis</keyword>
<dbReference type="FunFam" id="1.10.3810.10:FF:000003">
    <property type="entry name" value="Penicillin-binding protein 1a"/>
    <property type="match status" value="1"/>
</dbReference>
<reference evidence="32" key="1">
    <citation type="submission" date="2016-10" db="EMBL/GenBank/DDBJ databases">
        <authorList>
            <person name="Varghese N."/>
            <person name="Submissions S."/>
        </authorList>
    </citation>
    <scope>NUCLEOTIDE SEQUENCE [LARGE SCALE GENOMIC DNA]</scope>
    <source>
        <strain evidence="32">DSM 25157</strain>
    </source>
</reference>
<protein>
    <recommendedName>
        <fullName evidence="6">Penicillin-binding protein 1A</fullName>
        <ecNumber evidence="24">2.4.99.28</ecNumber>
        <ecNumber evidence="5">3.4.16.4</ecNumber>
    </recommendedName>
</protein>
<dbReference type="EMBL" id="FNQJ01000005">
    <property type="protein sequence ID" value="SEA08882.1"/>
    <property type="molecule type" value="Genomic_DNA"/>
</dbReference>
<dbReference type="NCBIfam" id="TIGR02074">
    <property type="entry name" value="PBP_1a_fam"/>
    <property type="match status" value="1"/>
</dbReference>
<comment type="catalytic activity">
    <reaction evidence="25">
        <text>[GlcNAc-(1-&gt;4)-Mur2Ac(oyl-L-Ala-gamma-D-Glu-L-Lys-D-Ala-D-Ala)](n)-di-trans,octa-cis-undecaprenyl diphosphate + beta-D-GlcNAc-(1-&gt;4)-Mur2Ac(oyl-L-Ala-gamma-D-Glu-L-Lys-D-Ala-D-Ala)-di-trans,octa-cis-undecaprenyl diphosphate = [GlcNAc-(1-&gt;4)-Mur2Ac(oyl-L-Ala-gamma-D-Glu-L-Lys-D-Ala-D-Ala)](n+1)-di-trans,octa-cis-undecaprenyl diphosphate + di-trans,octa-cis-undecaprenyl diphosphate + H(+)</text>
        <dbReference type="Rhea" id="RHEA:23708"/>
        <dbReference type="Rhea" id="RHEA-COMP:9602"/>
        <dbReference type="Rhea" id="RHEA-COMP:9603"/>
        <dbReference type="ChEBI" id="CHEBI:15378"/>
        <dbReference type="ChEBI" id="CHEBI:58405"/>
        <dbReference type="ChEBI" id="CHEBI:60033"/>
        <dbReference type="ChEBI" id="CHEBI:78435"/>
        <dbReference type="EC" id="2.4.99.28"/>
    </reaction>
</comment>
<dbReference type="RefSeq" id="WP_244273631.1">
    <property type="nucleotide sequence ID" value="NZ_CAXIQL010000086.1"/>
</dbReference>
<dbReference type="GO" id="GO:0030288">
    <property type="term" value="C:outer membrane-bounded periplasmic space"/>
    <property type="evidence" value="ECO:0007669"/>
    <property type="project" value="TreeGrafter"/>
</dbReference>
<evidence type="ECO:0000256" key="18">
    <source>
        <dbReference type="ARBA" id="ARBA00022989"/>
    </source>
</evidence>
<evidence type="ECO:0000256" key="19">
    <source>
        <dbReference type="ARBA" id="ARBA00023136"/>
    </source>
</evidence>
<keyword evidence="13 27" id="KW-0812">Transmembrane</keyword>
<dbReference type="InterPro" id="IPR001460">
    <property type="entry name" value="PCN-bd_Tpept"/>
</dbReference>
<dbReference type="Gene3D" id="3.40.710.10">
    <property type="entry name" value="DD-peptidase/beta-lactamase superfamily"/>
    <property type="match status" value="2"/>
</dbReference>
<dbReference type="EC" id="2.4.99.28" evidence="24"/>
<keyword evidence="11" id="KW-0328">Glycosyltransferase</keyword>
<evidence type="ECO:0000256" key="22">
    <source>
        <dbReference type="ARBA" id="ARBA00023316"/>
    </source>
</evidence>
<dbReference type="InterPro" id="IPR031376">
    <property type="entry name" value="PCB_OB"/>
</dbReference>
<keyword evidence="20" id="KW-0046">Antibiotic resistance</keyword>
<comment type="similarity">
    <text evidence="3">In the C-terminal section; belongs to the transpeptidase family.</text>
</comment>
<evidence type="ECO:0000256" key="6">
    <source>
        <dbReference type="ARBA" id="ARBA00018638"/>
    </source>
</evidence>
<evidence type="ECO:0000256" key="7">
    <source>
        <dbReference type="ARBA" id="ARBA00022475"/>
    </source>
</evidence>
<evidence type="ECO:0000256" key="12">
    <source>
        <dbReference type="ARBA" id="ARBA00022679"/>
    </source>
</evidence>
<comment type="catalytic activity">
    <reaction evidence="23">
        <text>Preferential cleavage: (Ac)2-L-Lys-D-Ala-|-D-Ala. Also transpeptidation of peptidyl-alanyl moieties that are N-acyl substituents of D-alanine.</text>
        <dbReference type="EC" id="3.4.16.4"/>
    </reaction>
</comment>
<dbReference type="Pfam" id="PF17092">
    <property type="entry name" value="PCB_OB"/>
    <property type="match status" value="1"/>
</dbReference>
<dbReference type="InterPro" id="IPR050396">
    <property type="entry name" value="Glycosyltr_51/Transpeptidase"/>
</dbReference>
<dbReference type="GO" id="GO:0005886">
    <property type="term" value="C:plasma membrane"/>
    <property type="evidence" value="ECO:0007669"/>
    <property type="project" value="UniProtKB-SubCell"/>
</dbReference>
<dbReference type="GO" id="GO:0009002">
    <property type="term" value="F:serine-type D-Ala-D-Ala carboxypeptidase activity"/>
    <property type="evidence" value="ECO:0007669"/>
    <property type="project" value="UniProtKB-EC"/>
</dbReference>
<keyword evidence="8" id="KW-0997">Cell inner membrane</keyword>
<dbReference type="GO" id="GO:0046677">
    <property type="term" value="P:response to antibiotic"/>
    <property type="evidence" value="ECO:0007669"/>
    <property type="project" value="UniProtKB-KW"/>
</dbReference>
<keyword evidence="18 27" id="KW-1133">Transmembrane helix</keyword>
<keyword evidence="10" id="KW-0645">Protease</keyword>
<feature type="domain" description="Penicillin-binding protein OB-like" evidence="30">
    <location>
        <begin position="344"/>
        <end position="447"/>
    </location>
</feature>
<evidence type="ECO:0000256" key="20">
    <source>
        <dbReference type="ARBA" id="ARBA00023251"/>
    </source>
</evidence>
<keyword evidence="15" id="KW-0133">Cell shape</keyword>
<dbReference type="GO" id="GO:0008658">
    <property type="term" value="F:penicillin binding"/>
    <property type="evidence" value="ECO:0007669"/>
    <property type="project" value="InterPro"/>
</dbReference>
<evidence type="ECO:0000259" key="29">
    <source>
        <dbReference type="Pfam" id="PF00912"/>
    </source>
</evidence>
<evidence type="ECO:0000256" key="15">
    <source>
        <dbReference type="ARBA" id="ARBA00022960"/>
    </source>
</evidence>
<dbReference type="PANTHER" id="PTHR32282">
    <property type="entry name" value="BINDING PROTEIN TRANSPEPTIDASE, PUTATIVE-RELATED"/>
    <property type="match status" value="1"/>
</dbReference>
<name>A0A1H3YD79_9BURK</name>
<evidence type="ECO:0000256" key="16">
    <source>
        <dbReference type="ARBA" id="ARBA00022968"/>
    </source>
</evidence>
<dbReference type="Pfam" id="PF00912">
    <property type="entry name" value="Transgly"/>
    <property type="match status" value="1"/>
</dbReference>
<keyword evidence="16" id="KW-0735">Signal-anchor</keyword>
<feature type="domain" description="Glycosyl transferase family 51" evidence="29">
    <location>
        <begin position="83"/>
        <end position="258"/>
    </location>
</feature>
<dbReference type="GO" id="GO:0008360">
    <property type="term" value="P:regulation of cell shape"/>
    <property type="evidence" value="ECO:0007669"/>
    <property type="project" value="UniProtKB-KW"/>
</dbReference>
<evidence type="ECO:0000313" key="32">
    <source>
        <dbReference type="Proteomes" id="UP000199002"/>
    </source>
</evidence>